<dbReference type="PIRSF" id="PIRSF005457">
    <property type="entry name" value="Glx"/>
    <property type="match status" value="1"/>
</dbReference>
<feature type="domain" description="Metallo-beta-lactamase" evidence="8">
    <location>
        <begin position="13"/>
        <end position="171"/>
    </location>
</feature>
<comment type="caution">
    <text evidence="9">The sequence shown here is derived from an EMBL/GenBank/DDBJ whole genome shotgun (WGS) entry which is preliminary data.</text>
</comment>
<comment type="cofactor">
    <cofactor evidence="7">
        <name>Zn(2+)</name>
        <dbReference type="ChEBI" id="CHEBI:29105"/>
    </cofactor>
    <text evidence="7">Binds 2 Zn(2+) ions per subunit.</text>
</comment>
<evidence type="ECO:0000313" key="10">
    <source>
        <dbReference type="Proteomes" id="UP000529417"/>
    </source>
</evidence>
<dbReference type="SMART" id="SM00849">
    <property type="entry name" value="Lactamase_B"/>
    <property type="match status" value="1"/>
</dbReference>
<feature type="binding site" evidence="7">
    <location>
        <position position="133"/>
    </location>
    <ligand>
        <name>Zn(2+)</name>
        <dbReference type="ChEBI" id="CHEBI:29105"/>
        <label>2</label>
    </ligand>
</feature>
<keyword evidence="10" id="KW-1185">Reference proteome</keyword>
<evidence type="ECO:0000313" key="9">
    <source>
        <dbReference type="EMBL" id="NYS23597.1"/>
    </source>
</evidence>
<comment type="similarity">
    <text evidence="3 7">Belongs to the metallo-beta-lactamase superfamily. Glyoxalase II family.</text>
</comment>
<comment type="pathway">
    <text evidence="2 7">Secondary metabolite metabolism; methylglyoxal degradation; (R)-lactate from methylglyoxal: step 2/2.</text>
</comment>
<keyword evidence="5 7" id="KW-0378">Hydrolase</keyword>
<dbReference type="GO" id="GO:0017001">
    <property type="term" value="P:antibiotic catabolic process"/>
    <property type="evidence" value="ECO:0007669"/>
    <property type="project" value="InterPro"/>
</dbReference>
<dbReference type="CDD" id="cd07723">
    <property type="entry name" value="hydroxyacylglutathione_hydrolase_MBL-fold"/>
    <property type="match status" value="1"/>
</dbReference>
<dbReference type="Pfam" id="PF16123">
    <property type="entry name" value="HAGH_C"/>
    <property type="match status" value="1"/>
</dbReference>
<accession>A0A7Z0HX03</accession>
<dbReference type="EC" id="3.1.2.6" evidence="7"/>
<organism evidence="9 10">
    <name type="scientific">Rhabdonatronobacter sediminivivens</name>
    <dbReference type="NCBI Taxonomy" id="2743469"/>
    <lineage>
        <taxon>Bacteria</taxon>
        <taxon>Pseudomonadati</taxon>
        <taxon>Pseudomonadota</taxon>
        <taxon>Alphaproteobacteria</taxon>
        <taxon>Rhodobacterales</taxon>
        <taxon>Paracoccaceae</taxon>
        <taxon>Rhabdonatronobacter</taxon>
    </lineage>
</organism>
<feature type="binding site" evidence="7">
    <location>
        <position position="56"/>
    </location>
    <ligand>
        <name>Zn(2+)</name>
        <dbReference type="ChEBI" id="CHEBI:29105"/>
        <label>1</label>
    </ligand>
</feature>
<dbReference type="EMBL" id="JACBXS010000002">
    <property type="protein sequence ID" value="NYS23597.1"/>
    <property type="molecule type" value="Genomic_DNA"/>
</dbReference>
<reference evidence="9 10" key="1">
    <citation type="journal article" date="2000" name="Arch. Microbiol.">
        <title>Rhodobaca bogoriensis gen. nov. and sp. nov., an alkaliphilic purple nonsulfur bacterium from African Rift Valley soda lakes.</title>
        <authorList>
            <person name="Milford A.D."/>
            <person name="Achenbach L.A."/>
            <person name="Jung D.O."/>
            <person name="Madigan M.T."/>
        </authorList>
    </citation>
    <scope>NUCLEOTIDE SEQUENCE [LARGE SCALE GENOMIC DNA]</scope>
    <source>
        <strain evidence="9 10">2376</strain>
    </source>
</reference>
<comment type="function">
    <text evidence="7">Thiolesterase that catalyzes the hydrolysis of S-D-lactoyl-glutathione to form glutathione and D-lactic acid.</text>
</comment>
<feature type="binding site" evidence="7">
    <location>
        <position position="114"/>
    </location>
    <ligand>
        <name>Zn(2+)</name>
        <dbReference type="ChEBI" id="CHEBI:29105"/>
        <label>1</label>
    </ligand>
</feature>
<comment type="subunit">
    <text evidence="7">Monomer.</text>
</comment>
<feature type="binding site" evidence="7">
    <location>
        <position position="133"/>
    </location>
    <ligand>
        <name>Zn(2+)</name>
        <dbReference type="ChEBI" id="CHEBI:29105"/>
        <label>1</label>
    </ligand>
</feature>
<sequence>MALTLRAVPCLSDNYAYLVHDTDSGETAVIDVPETGPILEVLKAEGWTLGHILITHHHDDHIGGVAELRASTGARVVGAAADAHRLPPLDAAVSAGDSHAMGPVRAEVMDVSGHADNHIAWHFPDAKLCFTGDSLMALGCGRLFEGTPEQMWASLQRINALPGETLICSGHDYTAANARFALSIEPDNTALQERIAGFDADRAAGKPMAVVPLDTERATNPFLRAAAPHIKASLGMAGAPDAVVFAEIRRRKDAF</sequence>
<dbReference type="NCBIfam" id="TIGR03413">
    <property type="entry name" value="GSH_gloB"/>
    <property type="match status" value="1"/>
</dbReference>
<evidence type="ECO:0000256" key="1">
    <source>
        <dbReference type="ARBA" id="ARBA00001623"/>
    </source>
</evidence>
<dbReference type="InterPro" id="IPR036866">
    <property type="entry name" value="RibonucZ/Hydroxyglut_hydro"/>
</dbReference>
<dbReference type="InterPro" id="IPR035680">
    <property type="entry name" value="Clx_II_MBL"/>
</dbReference>
<dbReference type="SUPFAM" id="SSF56281">
    <property type="entry name" value="Metallo-hydrolase/oxidoreductase"/>
    <property type="match status" value="1"/>
</dbReference>
<feature type="binding site" evidence="7">
    <location>
        <position position="60"/>
    </location>
    <ligand>
        <name>Zn(2+)</name>
        <dbReference type="ChEBI" id="CHEBI:29105"/>
        <label>2</label>
    </ligand>
</feature>
<dbReference type="Proteomes" id="UP000529417">
    <property type="component" value="Unassembled WGS sequence"/>
</dbReference>
<comment type="catalytic activity">
    <reaction evidence="1 7">
        <text>an S-(2-hydroxyacyl)glutathione + H2O = a 2-hydroxy carboxylate + glutathione + H(+)</text>
        <dbReference type="Rhea" id="RHEA:21864"/>
        <dbReference type="ChEBI" id="CHEBI:15377"/>
        <dbReference type="ChEBI" id="CHEBI:15378"/>
        <dbReference type="ChEBI" id="CHEBI:57925"/>
        <dbReference type="ChEBI" id="CHEBI:58896"/>
        <dbReference type="ChEBI" id="CHEBI:71261"/>
        <dbReference type="EC" id="3.1.2.6"/>
    </reaction>
</comment>
<dbReference type="InterPro" id="IPR050110">
    <property type="entry name" value="Glyoxalase_II_hydrolase"/>
</dbReference>
<dbReference type="GO" id="GO:0008800">
    <property type="term" value="F:beta-lactamase activity"/>
    <property type="evidence" value="ECO:0007669"/>
    <property type="project" value="InterPro"/>
</dbReference>
<feature type="binding site" evidence="7">
    <location>
        <position position="61"/>
    </location>
    <ligand>
        <name>Zn(2+)</name>
        <dbReference type="ChEBI" id="CHEBI:29105"/>
        <label>2</label>
    </ligand>
</feature>
<dbReference type="HAMAP" id="MF_01374">
    <property type="entry name" value="Glyoxalase_2"/>
    <property type="match status" value="1"/>
</dbReference>
<gene>
    <name evidence="7 9" type="primary">gloB</name>
    <name evidence="9" type="ORF">HUK65_01230</name>
</gene>
<dbReference type="GO" id="GO:0008270">
    <property type="term" value="F:zinc ion binding"/>
    <property type="evidence" value="ECO:0007669"/>
    <property type="project" value="InterPro"/>
</dbReference>
<dbReference type="UniPathway" id="UPA00619">
    <property type="reaction ID" value="UER00676"/>
</dbReference>
<dbReference type="AlphaFoldDB" id="A0A7Z0HX03"/>
<dbReference type="RefSeq" id="WP_179904303.1">
    <property type="nucleotide sequence ID" value="NZ_JACBXS010000002.1"/>
</dbReference>
<name>A0A7Z0HX03_9RHOB</name>
<dbReference type="PANTHER" id="PTHR43705:SF1">
    <property type="entry name" value="HYDROXYACYLGLUTATHIONE HYDROLASE GLOB"/>
    <property type="match status" value="1"/>
</dbReference>
<dbReference type="InterPro" id="IPR017782">
    <property type="entry name" value="Hydroxyacylglutathione_Hdrlase"/>
</dbReference>
<evidence type="ECO:0000259" key="8">
    <source>
        <dbReference type="SMART" id="SM00849"/>
    </source>
</evidence>
<proteinExistence type="inferred from homology"/>
<dbReference type="Pfam" id="PF00753">
    <property type="entry name" value="Lactamase_B"/>
    <property type="match status" value="1"/>
</dbReference>
<dbReference type="InterPro" id="IPR001018">
    <property type="entry name" value="Beta-lactamase_class-B_CS"/>
</dbReference>
<feature type="binding site" evidence="7">
    <location>
        <position position="58"/>
    </location>
    <ligand>
        <name>Zn(2+)</name>
        <dbReference type="ChEBI" id="CHEBI:29105"/>
        <label>1</label>
    </ligand>
</feature>
<keyword evidence="4 7" id="KW-0479">Metal-binding</keyword>
<evidence type="ECO:0000256" key="2">
    <source>
        <dbReference type="ARBA" id="ARBA00004963"/>
    </source>
</evidence>
<evidence type="ECO:0000256" key="4">
    <source>
        <dbReference type="ARBA" id="ARBA00022723"/>
    </source>
</evidence>
<dbReference type="InterPro" id="IPR001279">
    <property type="entry name" value="Metallo-B-lactamas"/>
</dbReference>
<feature type="binding site" evidence="7">
    <location>
        <position position="171"/>
    </location>
    <ligand>
        <name>Zn(2+)</name>
        <dbReference type="ChEBI" id="CHEBI:29105"/>
        <label>2</label>
    </ligand>
</feature>
<evidence type="ECO:0000256" key="6">
    <source>
        <dbReference type="ARBA" id="ARBA00022833"/>
    </source>
</evidence>
<keyword evidence="6 7" id="KW-0862">Zinc</keyword>
<dbReference type="GO" id="GO:0019243">
    <property type="term" value="P:methylglyoxal catabolic process to D-lactate via S-lactoyl-glutathione"/>
    <property type="evidence" value="ECO:0007669"/>
    <property type="project" value="UniProtKB-UniRule"/>
</dbReference>
<evidence type="ECO:0000256" key="3">
    <source>
        <dbReference type="ARBA" id="ARBA00006759"/>
    </source>
</evidence>
<dbReference type="GO" id="GO:0004416">
    <property type="term" value="F:hydroxyacylglutathione hydrolase activity"/>
    <property type="evidence" value="ECO:0007669"/>
    <property type="project" value="UniProtKB-UniRule"/>
</dbReference>
<dbReference type="PROSITE" id="PS00743">
    <property type="entry name" value="BETA_LACTAMASE_B_1"/>
    <property type="match status" value="1"/>
</dbReference>
<evidence type="ECO:0000256" key="5">
    <source>
        <dbReference type="ARBA" id="ARBA00022801"/>
    </source>
</evidence>
<evidence type="ECO:0000256" key="7">
    <source>
        <dbReference type="HAMAP-Rule" id="MF_01374"/>
    </source>
</evidence>
<dbReference type="Gene3D" id="3.60.15.10">
    <property type="entry name" value="Ribonuclease Z/Hydroxyacylglutathione hydrolase-like"/>
    <property type="match status" value="1"/>
</dbReference>
<dbReference type="InterPro" id="IPR032282">
    <property type="entry name" value="HAGH_C"/>
</dbReference>
<dbReference type="PANTHER" id="PTHR43705">
    <property type="entry name" value="HYDROXYACYLGLUTATHIONE HYDROLASE"/>
    <property type="match status" value="1"/>
</dbReference>
<protein>
    <recommendedName>
        <fullName evidence="7">Hydroxyacylglutathione hydrolase</fullName>
        <ecNumber evidence="7">3.1.2.6</ecNumber>
    </recommendedName>
    <alternativeName>
        <fullName evidence="7">Glyoxalase II</fullName>
        <shortName evidence="7">Glx II</shortName>
    </alternativeName>
</protein>